<protein>
    <submittedName>
        <fullName evidence="3">SAM-dependent methyltransferase</fullName>
    </submittedName>
</protein>
<evidence type="ECO:0000313" key="2">
    <source>
        <dbReference type="Proteomes" id="UP000095287"/>
    </source>
</evidence>
<organism evidence="2 3">
    <name type="scientific">Steinernema glaseri</name>
    <dbReference type="NCBI Taxonomy" id="37863"/>
    <lineage>
        <taxon>Eukaryota</taxon>
        <taxon>Metazoa</taxon>
        <taxon>Ecdysozoa</taxon>
        <taxon>Nematoda</taxon>
        <taxon>Chromadorea</taxon>
        <taxon>Rhabditida</taxon>
        <taxon>Tylenchina</taxon>
        <taxon>Panagrolaimomorpha</taxon>
        <taxon>Strongyloidoidea</taxon>
        <taxon>Steinernematidae</taxon>
        <taxon>Steinernema</taxon>
    </lineage>
</organism>
<dbReference type="Pfam" id="PF20178">
    <property type="entry name" value="ToxA_N"/>
    <property type="match status" value="1"/>
</dbReference>
<dbReference type="WBParaSite" id="L893_g12469.t1">
    <property type="protein sequence ID" value="L893_g12469.t1"/>
    <property type="gene ID" value="L893_g12469"/>
</dbReference>
<sequence length="136" mass="15425">MAPADVLRYFWQIDFSSVFRQKMQAFWADSAEAFRSMAKANFLSKVVEACEHADLPEQRKRYRLLARALAGTTDWPPTLEQLQHTHVPDQGVRLHAFDIGGYVASDMLRAVLPDGYQVLYMPGEVTALHLFANPAQ</sequence>
<evidence type="ECO:0000259" key="1">
    <source>
        <dbReference type="Pfam" id="PF20178"/>
    </source>
</evidence>
<dbReference type="AlphaFoldDB" id="A0A1I7Y3W5"/>
<reference evidence="3" key="1">
    <citation type="submission" date="2016-11" db="UniProtKB">
        <authorList>
            <consortium name="WormBaseParasite"/>
        </authorList>
    </citation>
    <scope>IDENTIFICATION</scope>
</reference>
<evidence type="ECO:0000313" key="3">
    <source>
        <dbReference type="WBParaSite" id="L893_g12469.t1"/>
    </source>
</evidence>
<keyword evidence="2" id="KW-1185">Reference proteome</keyword>
<accession>A0A1I7Y3W5</accession>
<dbReference type="InterPro" id="IPR046673">
    <property type="entry name" value="ToxA_N"/>
</dbReference>
<dbReference type="Proteomes" id="UP000095287">
    <property type="component" value="Unplaced"/>
</dbReference>
<name>A0A1I7Y3W5_9BILA</name>
<proteinExistence type="predicted"/>
<feature type="domain" description="Dermonecrotic toxin N-terminal" evidence="1">
    <location>
        <begin position="2"/>
        <end position="135"/>
    </location>
</feature>